<organism evidence="1 2">
    <name type="scientific">Occallatibacter riparius</name>
    <dbReference type="NCBI Taxonomy" id="1002689"/>
    <lineage>
        <taxon>Bacteria</taxon>
        <taxon>Pseudomonadati</taxon>
        <taxon>Acidobacteriota</taxon>
        <taxon>Terriglobia</taxon>
        <taxon>Terriglobales</taxon>
        <taxon>Acidobacteriaceae</taxon>
        <taxon>Occallatibacter</taxon>
    </lineage>
</organism>
<sequence length="328" mass="37843">MRNDLPRLVFAANHQQLTWHPNQQADTKCMAAQGDIRIGISGWRYKGWRGSFYPEKLPQRAELEYAARHFNAIELNGSFYSLQRPEHFARWYDETPPGFVFSVKGSRYVTHMLRLLRIETALANFFAQGVLRLNEKLGPILWQFPPQVKFDPTRFAAFFSLLPRTHAEAADLARLHDHRLDGRAYLDVAKDRPMRHCVEIRHDSFVSTDFIALLRRHRVGLVVADTVDWPLLMDVTADFVYCRLHGSEQLYASGYEPKAISDWADRVHRWSTGQEVHDGNKACAKDARLRRTRDVYVFFDNDAKVRAPFDAQALTKAVSRLSSLQLAS</sequence>
<dbReference type="PANTHER" id="PTHR30348">
    <property type="entry name" value="UNCHARACTERIZED PROTEIN YECE"/>
    <property type="match status" value="1"/>
</dbReference>
<dbReference type="PANTHER" id="PTHR30348:SF4">
    <property type="entry name" value="DUF72 DOMAIN-CONTAINING PROTEIN"/>
    <property type="match status" value="1"/>
</dbReference>
<dbReference type="InterPro" id="IPR036520">
    <property type="entry name" value="UPF0759_sf"/>
</dbReference>
<name>A0A9J7BK99_9BACT</name>
<dbReference type="Proteomes" id="UP001059380">
    <property type="component" value="Chromosome"/>
</dbReference>
<dbReference type="AlphaFoldDB" id="A0A9J7BK99"/>
<dbReference type="InterPro" id="IPR002763">
    <property type="entry name" value="DUF72"/>
</dbReference>
<accession>A0A9J7BK99</accession>
<protein>
    <submittedName>
        <fullName evidence="1">DUF72 domain-containing protein</fullName>
    </submittedName>
</protein>
<dbReference type="Pfam" id="PF01904">
    <property type="entry name" value="DUF72"/>
    <property type="match status" value="1"/>
</dbReference>
<reference evidence="1" key="1">
    <citation type="submission" date="2021-04" db="EMBL/GenBank/DDBJ databases">
        <title>Phylogenetic analysis of Acidobacteriaceae.</title>
        <authorList>
            <person name="Qiu L."/>
            <person name="Zhang Q."/>
        </authorList>
    </citation>
    <scope>NUCLEOTIDE SEQUENCE</scope>
    <source>
        <strain evidence="1">DSM 25168</strain>
    </source>
</reference>
<gene>
    <name evidence="1" type="ORF">MOP44_16655</name>
</gene>
<dbReference type="RefSeq" id="WP_260791342.1">
    <property type="nucleotide sequence ID" value="NZ_CP093313.1"/>
</dbReference>
<keyword evidence="2" id="KW-1185">Reference proteome</keyword>
<dbReference type="EMBL" id="CP093313">
    <property type="protein sequence ID" value="UWZ82202.1"/>
    <property type="molecule type" value="Genomic_DNA"/>
</dbReference>
<dbReference type="SUPFAM" id="SSF117396">
    <property type="entry name" value="TM1631-like"/>
    <property type="match status" value="1"/>
</dbReference>
<proteinExistence type="predicted"/>
<evidence type="ECO:0000313" key="1">
    <source>
        <dbReference type="EMBL" id="UWZ82202.1"/>
    </source>
</evidence>
<dbReference type="KEGG" id="orp:MOP44_16655"/>
<evidence type="ECO:0000313" key="2">
    <source>
        <dbReference type="Proteomes" id="UP001059380"/>
    </source>
</evidence>
<dbReference type="Gene3D" id="3.20.20.410">
    <property type="entry name" value="Protein of unknown function UPF0759"/>
    <property type="match status" value="1"/>
</dbReference>